<reference evidence="3 4" key="1">
    <citation type="submission" date="2024-06" db="EMBL/GenBank/DDBJ databases">
        <title>The Natural Products Discovery Center: Release of the First 8490 Sequenced Strains for Exploring Actinobacteria Biosynthetic Diversity.</title>
        <authorList>
            <person name="Kalkreuter E."/>
            <person name="Kautsar S.A."/>
            <person name="Yang D."/>
            <person name="Bader C.D."/>
            <person name="Teijaro C.N."/>
            <person name="Fluegel L."/>
            <person name="Davis C.M."/>
            <person name="Simpson J.R."/>
            <person name="Lauterbach L."/>
            <person name="Steele A.D."/>
            <person name="Gui C."/>
            <person name="Meng S."/>
            <person name="Li G."/>
            <person name="Viehrig K."/>
            <person name="Ye F."/>
            <person name="Su P."/>
            <person name="Kiefer A.F."/>
            <person name="Nichols A."/>
            <person name="Cepeda A.J."/>
            <person name="Yan W."/>
            <person name="Fan B."/>
            <person name="Jiang Y."/>
            <person name="Adhikari A."/>
            <person name="Zheng C.-J."/>
            <person name="Schuster L."/>
            <person name="Cowan T.M."/>
            <person name="Smanski M.J."/>
            <person name="Chevrette M.G."/>
            <person name="De Carvalho L.P.S."/>
            <person name="Shen B."/>
        </authorList>
    </citation>
    <scope>NUCLEOTIDE SEQUENCE [LARGE SCALE GENOMIC DNA]</scope>
    <source>
        <strain evidence="3 4">NPDC050100</strain>
    </source>
</reference>
<name>A0ABV3GEV3_MICGL</name>
<dbReference type="Proteomes" id="UP001551675">
    <property type="component" value="Unassembled WGS sequence"/>
</dbReference>
<feature type="signal peptide" evidence="2">
    <location>
        <begin position="1"/>
        <end position="21"/>
    </location>
</feature>
<evidence type="ECO:0000256" key="2">
    <source>
        <dbReference type="SAM" id="SignalP"/>
    </source>
</evidence>
<evidence type="ECO:0000313" key="4">
    <source>
        <dbReference type="Proteomes" id="UP001551675"/>
    </source>
</evidence>
<sequence>MKHLFRAASAMAVAGALALTAACGGSAGTTVGADQLDLAPLKVDSPTAAHLKDLYTKATDGGDTKIVAYMQGWEQYQKVWEAFEKRFPGITTKGLAINGPELSTKLSTERSSGKHVGSLLGGPDFQRKDVLRTLDLPTAATLDPAYREDSGVFYAPTTTVWGIEYNAEKVTGADVPKKWADLLDPKWKGRIVAGDATTPSATSGTLIRLYGGHAIDDAWLDRLKAQDVTFKSSLEIADQAVARGEFDILLTTLSDFYFPSKTKGAPIGFAFPLEDGNVSTPTYFAALKDGAAPEATELLMNWLFTAEAQQVFAGINALPTMPGAPAVQGLVPLDQVKLLDIPGPEEITSLWDPMTAKFKDVFGSPKG</sequence>
<dbReference type="SUPFAM" id="SSF53850">
    <property type="entry name" value="Periplasmic binding protein-like II"/>
    <property type="match status" value="1"/>
</dbReference>
<protein>
    <submittedName>
        <fullName evidence="3">ABC transporter substrate-binding protein</fullName>
    </submittedName>
</protein>
<keyword evidence="4" id="KW-1185">Reference proteome</keyword>
<evidence type="ECO:0000256" key="1">
    <source>
        <dbReference type="ARBA" id="ARBA00022729"/>
    </source>
</evidence>
<dbReference type="RefSeq" id="WP_358133076.1">
    <property type="nucleotide sequence ID" value="NZ_JBFALK010000007.1"/>
</dbReference>
<feature type="chain" id="PRO_5046396842" evidence="2">
    <location>
        <begin position="22"/>
        <end position="367"/>
    </location>
</feature>
<dbReference type="PROSITE" id="PS51257">
    <property type="entry name" value="PROKAR_LIPOPROTEIN"/>
    <property type="match status" value="1"/>
</dbReference>
<accession>A0ABV3GEV3</accession>
<comment type="caution">
    <text evidence="3">The sequence shown here is derived from an EMBL/GenBank/DDBJ whole genome shotgun (WGS) entry which is preliminary data.</text>
</comment>
<dbReference type="Pfam" id="PF13343">
    <property type="entry name" value="SBP_bac_6"/>
    <property type="match status" value="1"/>
</dbReference>
<organism evidence="3 4">
    <name type="scientific">Microtetraspora glauca</name>
    <dbReference type="NCBI Taxonomy" id="1996"/>
    <lineage>
        <taxon>Bacteria</taxon>
        <taxon>Bacillati</taxon>
        <taxon>Actinomycetota</taxon>
        <taxon>Actinomycetes</taxon>
        <taxon>Streptosporangiales</taxon>
        <taxon>Streptosporangiaceae</taxon>
        <taxon>Microtetraspora</taxon>
    </lineage>
</organism>
<proteinExistence type="predicted"/>
<dbReference type="EMBL" id="JBFALK010000007">
    <property type="protein sequence ID" value="MEV0969976.1"/>
    <property type="molecule type" value="Genomic_DNA"/>
</dbReference>
<gene>
    <name evidence="3" type="ORF">AB0I59_15160</name>
</gene>
<dbReference type="PANTHER" id="PTHR30006">
    <property type="entry name" value="THIAMINE-BINDING PERIPLASMIC PROTEIN-RELATED"/>
    <property type="match status" value="1"/>
</dbReference>
<evidence type="ECO:0000313" key="3">
    <source>
        <dbReference type="EMBL" id="MEV0969976.1"/>
    </source>
</evidence>
<dbReference type="Gene3D" id="3.40.190.10">
    <property type="entry name" value="Periplasmic binding protein-like II"/>
    <property type="match status" value="2"/>
</dbReference>
<keyword evidence="1 2" id="KW-0732">Signal</keyword>